<dbReference type="PROSITE" id="PS00723">
    <property type="entry name" value="POLYPRENYL_SYNTHASE_1"/>
    <property type="match status" value="1"/>
</dbReference>
<gene>
    <name evidence="7" type="ORF">I6G21_07900</name>
</gene>
<dbReference type="SUPFAM" id="SSF48576">
    <property type="entry name" value="Terpenoid synthases"/>
    <property type="match status" value="1"/>
</dbReference>
<dbReference type="Gene3D" id="1.10.600.10">
    <property type="entry name" value="Farnesyl Diphosphate Synthase"/>
    <property type="match status" value="1"/>
</dbReference>
<evidence type="ECO:0000313" key="8">
    <source>
        <dbReference type="Proteomes" id="UP000594975"/>
    </source>
</evidence>
<organism evidence="7 8">
    <name type="scientific">Rothia kristinae</name>
    <dbReference type="NCBI Taxonomy" id="37923"/>
    <lineage>
        <taxon>Bacteria</taxon>
        <taxon>Bacillati</taxon>
        <taxon>Actinomycetota</taxon>
        <taxon>Actinomycetes</taxon>
        <taxon>Micrococcales</taxon>
        <taxon>Micrococcaceae</taxon>
        <taxon>Rothia</taxon>
    </lineage>
</organism>
<keyword evidence="3 6" id="KW-0808">Transferase</keyword>
<comment type="similarity">
    <text evidence="2 6">Belongs to the FPP/GGPP synthase family.</text>
</comment>
<comment type="cofactor">
    <cofactor evidence="1">
        <name>Mg(2+)</name>
        <dbReference type="ChEBI" id="CHEBI:18420"/>
    </cofactor>
</comment>
<dbReference type="InterPro" id="IPR000092">
    <property type="entry name" value="Polyprenyl_synt"/>
</dbReference>
<dbReference type="Proteomes" id="UP000594975">
    <property type="component" value="Chromosome"/>
</dbReference>
<dbReference type="CDD" id="cd00685">
    <property type="entry name" value="Trans_IPPS_HT"/>
    <property type="match status" value="1"/>
</dbReference>
<evidence type="ECO:0000256" key="2">
    <source>
        <dbReference type="ARBA" id="ARBA00006706"/>
    </source>
</evidence>
<evidence type="ECO:0000256" key="1">
    <source>
        <dbReference type="ARBA" id="ARBA00001946"/>
    </source>
</evidence>
<dbReference type="InterPro" id="IPR008949">
    <property type="entry name" value="Isoprenoid_synthase_dom_sf"/>
</dbReference>
<evidence type="ECO:0000256" key="6">
    <source>
        <dbReference type="RuleBase" id="RU004466"/>
    </source>
</evidence>
<dbReference type="SFLD" id="SFLDS00005">
    <property type="entry name" value="Isoprenoid_Synthase_Type_I"/>
    <property type="match status" value="1"/>
</dbReference>
<dbReference type="AlphaFoldDB" id="A0A7T3CI07"/>
<accession>A0A7T3CI07</accession>
<evidence type="ECO:0000256" key="4">
    <source>
        <dbReference type="ARBA" id="ARBA00022723"/>
    </source>
</evidence>
<dbReference type="EMBL" id="CP065738">
    <property type="protein sequence ID" value="QPT53195.1"/>
    <property type="molecule type" value="Genomic_DNA"/>
</dbReference>
<evidence type="ECO:0000313" key="7">
    <source>
        <dbReference type="EMBL" id="QPT53195.1"/>
    </source>
</evidence>
<reference evidence="7 8" key="1">
    <citation type="submission" date="2020-12" db="EMBL/GenBank/DDBJ databases">
        <title>FDA dAtabase for Regulatory Grade micrObial Sequences (FDA-ARGOS): Supporting development and validation of Infectious Disease Dx tests.</title>
        <authorList>
            <person name="Sproer C."/>
            <person name="Gronow S."/>
            <person name="Severitt S."/>
            <person name="Schroder I."/>
            <person name="Tallon L."/>
            <person name="Sadzewicz L."/>
            <person name="Zhao X."/>
            <person name="Boylan J."/>
            <person name="Ott S."/>
            <person name="Bowen H."/>
            <person name="Vavikolanu K."/>
            <person name="Mehta A."/>
            <person name="Aluvathingal J."/>
            <person name="Nadendla S."/>
            <person name="Lowell S."/>
            <person name="Myers T."/>
            <person name="Yan Y."/>
            <person name="Sichtig H."/>
        </authorList>
    </citation>
    <scope>NUCLEOTIDE SEQUENCE [LARGE SCALE GENOMIC DNA]</scope>
    <source>
        <strain evidence="7 8">FDAARGOS_864</strain>
    </source>
</reference>
<name>A0A7T3CI07_9MICC</name>
<dbReference type="PANTHER" id="PTHR12001">
    <property type="entry name" value="GERANYLGERANYL PYROPHOSPHATE SYNTHASE"/>
    <property type="match status" value="1"/>
</dbReference>
<dbReference type="GO" id="GO:0046872">
    <property type="term" value="F:metal ion binding"/>
    <property type="evidence" value="ECO:0007669"/>
    <property type="project" value="UniProtKB-KW"/>
</dbReference>
<protein>
    <submittedName>
        <fullName evidence="7">Polyprenyl synthetase family protein</fullName>
    </submittedName>
</protein>
<keyword evidence="5" id="KW-0460">Magnesium</keyword>
<dbReference type="PROSITE" id="PS00444">
    <property type="entry name" value="POLYPRENYL_SYNTHASE_2"/>
    <property type="match status" value="1"/>
</dbReference>
<evidence type="ECO:0000256" key="3">
    <source>
        <dbReference type="ARBA" id="ARBA00022679"/>
    </source>
</evidence>
<dbReference type="KEGG" id="rkr:I6G21_07900"/>
<sequence>MTHDRAAEPGAAGSPDAVEAAFLDAVQHRLLGFLAEQERVLAAVSPETEPLIAAIRDLSAGGKRLRALLLLWGWRAAGGGAQDPRPVQAGAAIELFQSAALIHDDIIDHSDTRRGRPSVHHRFAATHRERGWSLEARDYGLMGGILAGDLCLSFSEALFAPLCAGADPAATTGPARARAIFDLMRTEVMGGQYLDGLSEHLGREEPEAALERALRVIRYKAAKYTCEHPLLIGASLAGADEALLTGLSEVGLPLGEAFQLRDDVLGVFGEPAVTGKPAGDDLREGKRTVLVALAHERADAQRSRELEAGLGDPRLTEDGVRRLREILRDTGALARTEELIREREQLARRALDRLEVDSEVRAGLERLSERALHRSS</sequence>
<dbReference type="RefSeq" id="WP_129358130.1">
    <property type="nucleotide sequence ID" value="NZ_CP065738.1"/>
</dbReference>
<dbReference type="Pfam" id="PF00348">
    <property type="entry name" value="polyprenyl_synt"/>
    <property type="match status" value="1"/>
</dbReference>
<dbReference type="InterPro" id="IPR033749">
    <property type="entry name" value="Polyprenyl_synt_CS"/>
</dbReference>
<proteinExistence type="inferred from homology"/>
<dbReference type="GeneID" id="61263308"/>
<dbReference type="GO" id="GO:0008299">
    <property type="term" value="P:isoprenoid biosynthetic process"/>
    <property type="evidence" value="ECO:0007669"/>
    <property type="project" value="InterPro"/>
</dbReference>
<evidence type="ECO:0000256" key="5">
    <source>
        <dbReference type="ARBA" id="ARBA00022842"/>
    </source>
</evidence>
<dbReference type="PANTHER" id="PTHR12001:SF85">
    <property type="entry name" value="SHORT CHAIN ISOPRENYL DIPHOSPHATE SYNTHASE"/>
    <property type="match status" value="1"/>
</dbReference>
<keyword evidence="4" id="KW-0479">Metal-binding</keyword>
<dbReference type="GO" id="GO:0004659">
    <property type="term" value="F:prenyltransferase activity"/>
    <property type="evidence" value="ECO:0007669"/>
    <property type="project" value="InterPro"/>
</dbReference>